<comment type="pathway">
    <text evidence="3 12">Purine metabolism; IMP biosynthesis via de novo pathway; N(1)-(5-phospho-D-ribosyl)glycinamide from 5-phospho-alpha-D-ribose 1-diphosphate: step 2/2.</text>
</comment>
<keyword evidence="8 13" id="KW-0067">ATP-binding</keyword>
<dbReference type="SMART" id="SM01209">
    <property type="entry name" value="GARS_A"/>
    <property type="match status" value="1"/>
</dbReference>
<dbReference type="Pfam" id="PF02844">
    <property type="entry name" value="GARS_N"/>
    <property type="match status" value="1"/>
</dbReference>
<dbReference type="GO" id="GO:0009113">
    <property type="term" value="P:purine nucleobase biosynthetic process"/>
    <property type="evidence" value="ECO:0007669"/>
    <property type="project" value="InterPro"/>
</dbReference>
<evidence type="ECO:0000256" key="11">
    <source>
        <dbReference type="ARBA" id="ARBA00042864"/>
    </source>
</evidence>
<dbReference type="SUPFAM" id="SSF56059">
    <property type="entry name" value="Glutathione synthetase ATP-binding domain-like"/>
    <property type="match status" value="1"/>
</dbReference>
<evidence type="ECO:0000313" key="16">
    <source>
        <dbReference type="Proteomes" id="UP000318661"/>
    </source>
</evidence>
<dbReference type="InterPro" id="IPR037123">
    <property type="entry name" value="PRibGlycinamide_synth_C_sf"/>
</dbReference>
<dbReference type="SMART" id="SM01210">
    <property type="entry name" value="GARS_C"/>
    <property type="match status" value="1"/>
</dbReference>
<dbReference type="Gene3D" id="3.30.1490.20">
    <property type="entry name" value="ATP-grasp fold, A domain"/>
    <property type="match status" value="1"/>
</dbReference>
<protein>
    <recommendedName>
        <fullName evidence="4 12">Phosphoribosylamine--glycine ligase</fullName>
        <ecNumber evidence="4 12">6.3.4.13</ecNumber>
    </recommendedName>
    <alternativeName>
        <fullName evidence="12">GARS</fullName>
    </alternativeName>
    <alternativeName>
        <fullName evidence="10 12">Glycinamide ribonucleotide synthetase</fullName>
    </alternativeName>
    <alternativeName>
        <fullName evidence="11 12">Phosphoribosylglycinamide synthetase</fullName>
    </alternativeName>
</protein>
<evidence type="ECO:0000256" key="1">
    <source>
        <dbReference type="ARBA" id="ARBA00001936"/>
    </source>
</evidence>
<evidence type="ECO:0000256" key="10">
    <source>
        <dbReference type="ARBA" id="ARBA00042242"/>
    </source>
</evidence>
<dbReference type="Proteomes" id="UP000318661">
    <property type="component" value="Unassembled WGS sequence"/>
</dbReference>
<dbReference type="InterPro" id="IPR000115">
    <property type="entry name" value="PRibGlycinamide_synth"/>
</dbReference>
<evidence type="ECO:0000256" key="5">
    <source>
        <dbReference type="ARBA" id="ARBA00022598"/>
    </source>
</evidence>
<comment type="catalytic activity">
    <reaction evidence="12">
        <text>5-phospho-beta-D-ribosylamine + glycine + ATP = N(1)-(5-phospho-beta-D-ribosyl)glycinamide + ADP + phosphate + H(+)</text>
        <dbReference type="Rhea" id="RHEA:17453"/>
        <dbReference type="ChEBI" id="CHEBI:15378"/>
        <dbReference type="ChEBI" id="CHEBI:30616"/>
        <dbReference type="ChEBI" id="CHEBI:43474"/>
        <dbReference type="ChEBI" id="CHEBI:57305"/>
        <dbReference type="ChEBI" id="CHEBI:58681"/>
        <dbReference type="ChEBI" id="CHEBI:143788"/>
        <dbReference type="ChEBI" id="CHEBI:456216"/>
        <dbReference type="EC" id="6.3.4.13"/>
    </reaction>
</comment>
<dbReference type="HAMAP" id="MF_00138">
    <property type="entry name" value="GARS"/>
    <property type="match status" value="1"/>
</dbReference>
<name>A0A537LH84_9BACT</name>
<evidence type="ECO:0000256" key="7">
    <source>
        <dbReference type="ARBA" id="ARBA00022755"/>
    </source>
</evidence>
<comment type="cofactor">
    <cofactor evidence="2">
        <name>Mg(2+)</name>
        <dbReference type="ChEBI" id="CHEBI:18420"/>
    </cofactor>
</comment>
<comment type="caution">
    <text evidence="15">The sequence shown here is derived from an EMBL/GenBank/DDBJ whole genome shotgun (WGS) entry which is preliminary data.</text>
</comment>
<evidence type="ECO:0000256" key="13">
    <source>
        <dbReference type="PROSITE-ProRule" id="PRU00409"/>
    </source>
</evidence>
<evidence type="ECO:0000256" key="6">
    <source>
        <dbReference type="ARBA" id="ARBA00022741"/>
    </source>
</evidence>
<evidence type="ECO:0000256" key="2">
    <source>
        <dbReference type="ARBA" id="ARBA00001946"/>
    </source>
</evidence>
<evidence type="ECO:0000256" key="3">
    <source>
        <dbReference type="ARBA" id="ARBA00005174"/>
    </source>
</evidence>
<gene>
    <name evidence="12 15" type="primary">purD</name>
    <name evidence="15" type="ORF">E6G99_07000</name>
</gene>
<sequence length="432" mass="44664">MKVLVVGSGGREHALAWRLVQSGGVKAYAAPGNPGIASVATCLPVAPTDATALASIAADLRIDLTVVGPEAPLAAGLADVFAARGLRVFGPTAAAAQIEASKVFAKSLMRRWQIPTADFEVFDGAEEALAYLRRARGPVVVKADGLAAGKGVVVAHTVDEAETAVADLMVRRVHGPAGARVVIEECLQGEEASVLALVCGERVWPLVPARDYKRAGDGDCGSNTGGMGAIAPAPMADGVHQQIAEMLERVAAGMVREGRPYAGVLYAGIMVTADGPKVLEFNCRFGDPEAQVILPLLEGDLTGAMLDTLEAGRPSLRWRDAAAACVVLASGGYPGSYHTGCVINGLASPPADALVFHAGTATRDGQLITAGGRVLNVVGLGPTLDQARERAYAGVSRITFDGMQYRTDIGGRSQATDRRTAVLVSEEAQSHA</sequence>
<dbReference type="SUPFAM" id="SSF51246">
    <property type="entry name" value="Rudiment single hybrid motif"/>
    <property type="match status" value="1"/>
</dbReference>
<dbReference type="InterPro" id="IPR016185">
    <property type="entry name" value="PreATP-grasp_dom_sf"/>
</dbReference>
<evidence type="ECO:0000256" key="9">
    <source>
        <dbReference type="ARBA" id="ARBA00038345"/>
    </source>
</evidence>
<dbReference type="UniPathway" id="UPA00074">
    <property type="reaction ID" value="UER00125"/>
</dbReference>
<dbReference type="GO" id="GO:0046872">
    <property type="term" value="F:metal ion binding"/>
    <property type="evidence" value="ECO:0007669"/>
    <property type="project" value="InterPro"/>
</dbReference>
<reference evidence="15 16" key="1">
    <citation type="journal article" date="2019" name="Nat. Microbiol.">
        <title>Mediterranean grassland soil C-N compound turnover is dependent on rainfall and depth, and is mediated by genomically divergent microorganisms.</title>
        <authorList>
            <person name="Diamond S."/>
            <person name="Andeer P.F."/>
            <person name="Li Z."/>
            <person name="Crits-Christoph A."/>
            <person name="Burstein D."/>
            <person name="Anantharaman K."/>
            <person name="Lane K.R."/>
            <person name="Thomas B.C."/>
            <person name="Pan C."/>
            <person name="Northen T.R."/>
            <person name="Banfield J.F."/>
        </authorList>
    </citation>
    <scope>NUCLEOTIDE SEQUENCE [LARGE SCALE GENOMIC DNA]</scope>
    <source>
        <strain evidence="15">NP_2</strain>
    </source>
</reference>
<dbReference type="FunFam" id="3.90.600.10:FF:000001">
    <property type="entry name" value="Trifunctional purine biosynthetic protein adenosine-3"/>
    <property type="match status" value="1"/>
</dbReference>
<dbReference type="EC" id="6.3.4.13" evidence="4 12"/>
<keyword evidence="5 12" id="KW-0436">Ligase</keyword>
<dbReference type="Gene3D" id="3.40.50.20">
    <property type="match status" value="1"/>
</dbReference>
<dbReference type="PROSITE" id="PS50975">
    <property type="entry name" value="ATP_GRASP"/>
    <property type="match status" value="1"/>
</dbReference>
<evidence type="ECO:0000259" key="14">
    <source>
        <dbReference type="PROSITE" id="PS50975"/>
    </source>
</evidence>
<evidence type="ECO:0000256" key="12">
    <source>
        <dbReference type="HAMAP-Rule" id="MF_00138"/>
    </source>
</evidence>
<dbReference type="GO" id="GO:0005524">
    <property type="term" value="F:ATP binding"/>
    <property type="evidence" value="ECO:0007669"/>
    <property type="project" value="UniProtKB-UniRule"/>
</dbReference>
<keyword evidence="6 13" id="KW-0547">Nucleotide-binding</keyword>
<organism evidence="15 16">
    <name type="scientific">Candidatus Segetimicrobium genomatis</name>
    <dbReference type="NCBI Taxonomy" id="2569760"/>
    <lineage>
        <taxon>Bacteria</taxon>
        <taxon>Bacillati</taxon>
        <taxon>Candidatus Sysuimicrobiota</taxon>
        <taxon>Candidatus Sysuimicrobiia</taxon>
        <taxon>Candidatus Sysuimicrobiales</taxon>
        <taxon>Candidatus Segetimicrobiaceae</taxon>
        <taxon>Candidatus Segetimicrobium</taxon>
    </lineage>
</organism>
<evidence type="ECO:0000313" key="15">
    <source>
        <dbReference type="EMBL" id="TMJ07371.1"/>
    </source>
</evidence>
<comment type="similarity">
    <text evidence="9 12">Belongs to the GARS family.</text>
</comment>
<evidence type="ECO:0000256" key="8">
    <source>
        <dbReference type="ARBA" id="ARBA00022840"/>
    </source>
</evidence>
<dbReference type="SUPFAM" id="SSF52440">
    <property type="entry name" value="PreATP-grasp domain"/>
    <property type="match status" value="1"/>
</dbReference>
<proteinExistence type="inferred from homology"/>
<dbReference type="Pfam" id="PF01071">
    <property type="entry name" value="GARS_A"/>
    <property type="match status" value="1"/>
</dbReference>
<dbReference type="NCBIfam" id="TIGR00877">
    <property type="entry name" value="purD"/>
    <property type="match status" value="1"/>
</dbReference>
<dbReference type="InterPro" id="IPR011761">
    <property type="entry name" value="ATP-grasp"/>
</dbReference>
<dbReference type="InterPro" id="IPR013815">
    <property type="entry name" value="ATP_grasp_subdomain_1"/>
</dbReference>
<accession>A0A537LH84</accession>
<dbReference type="InterPro" id="IPR011054">
    <property type="entry name" value="Rudment_hybrid_motif"/>
</dbReference>
<dbReference type="InterPro" id="IPR020562">
    <property type="entry name" value="PRibGlycinamide_synth_N"/>
</dbReference>
<dbReference type="InterPro" id="IPR020560">
    <property type="entry name" value="PRibGlycinamide_synth_C-dom"/>
</dbReference>
<evidence type="ECO:0000256" key="4">
    <source>
        <dbReference type="ARBA" id="ARBA00013255"/>
    </source>
</evidence>
<keyword evidence="7 12" id="KW-0658">Purine biosynthesis</keyword>
<dbReference type="EMBL" id="VBAJ01000182">
    <property type="protein sequence ID" value="TMJ07371.1"/>
    <property type="molecule type" value="Genomic_DNA"/>
</dbReference>
<feature type="domain" description="ATP-grasp" evidence="14">
    <location>
        <begin position="106"/>
        <end position="310"/>
    </location>
</feature>
<dbReference type="Gene3D" id="3.30.470.20">
    <property type="entry name" value="ATP-grasp fold, B domain"/>
    <property type="match status" value="1"/>
</dbReference>
<comment type="cofactor">
    <cofactor evidence="1">
        <name>Mn(2+)</name>
        <dbReference type="ChEBI" id="CHEBI:29035"/>
    </cofactor>
</comment>
<dbReference type="InterPro" id="IPR020561">
    <property type="entry name" value="PRibGlycinamid_synth_ATP-grasp"/>
</dbReference>
<dbReference type="GO" id="GO:0006189">
    <property type="term" value="P:'de novo' IMP biosynthetic process"/>
    <property type="evidence" value="ECO:0007669"/>
    <property type="project" value="UniProtKB-UniRule"/>
</dbReference>
<dbReference type="GO" id="GO:0004637">
    <property type="term" value="F:phosphoribosylamine-glycine ligase activity"/>
    <property type="evidence" value="ECO:0007669"/>
    <property type="project" value="UniProtKB-UniRule"/>
</dbReference>
<dbReference type="PANTHER" id="PTHR43472">
    <property type="entry name" value="PHOSPHORIBOSYLAMINE--GLYCINE LIGASE"/>
    <property type="match status" value="1"/>
</dbReference>
<dbReference type="PROSITE" id="PS00184">
    <property type="entry name" value="GARS"/>
    <property type="match status" value="1"/>
</dbReference>
<dbReference type="InterPro" id="IPR020559">
    <property type="entry name" value="PRibGlycinamide_synth_CS"/>
</dbReference>
<dbReference type="Pfam" id="PF02843">
    <property type="entry name" value="GARS_C"/>
    <property type="match status" value="1"/>
</dbReference>
<dbReference type="PANTHER" id="PTHR43472:SF1">
    <property type="entry name" value="PHOSPHORIBOSYLAMINE--GLYCINE LIGASE, CHLOROPLASTIC"/>
    <property type="match status" value="1"/>
</dbReference>
<dbReference type="AlphaFoldDB" id="A0A537LH84"/>
<dbReference type="Gene3D" id="3.90.600.10">
    <property type="entry name" value="Phosphoribosylglycinamide synthetase, C-terminal domain"/>
    <property type="match status" value="1"/>
</dbReference>